<protein>
    <submittedName>
        <fullName evidence="1">Uncharacterized protein</fullName>
    </submittedName>
</protein>
<reference evidence="1" key="1">
    <citation type="journal article" date="2014" name="Int. J. Syst. Evol. Microbiol.">
        <title>Complete genome sequence of Corynebacterium casei LMG S-19264T (=DSM 44701T), isolated from a smear-ripened cheese.</title>
        <authorList>
            <consortium name="US DOE Joint Genome Institute (JGI-PGF)"/>
            <person name="Walter F."/>
            <person name="Albersmeier A."/>
            <person name="Kalinowski J."/>
            <person name="Ruckert C."/>
        </authorList>
    </citation>
    <scope>NUCLEOTIDE SEQUENCE</scope>
    <source>
        <strain evidence="1">CGMCC 1.7086</strain>
    </source>
</reference>
<organism evidence="1 2">
    <name type="scientific">Bowmanella pacifica</name>
    <dbReference type="NCBI Taxonomy" id="502051"/>
    <lineage>
        <taxon>Bacteria</taxon>
        <taxon>Pseudomonadati</taxon>
        <taxon>Pseudomonadota</taxon>
        <taxon>Gammaproteobacteria</taxon>
        <taxon>Alteromonadales</taxon>
        <taxon>Alteromonadaceae</taxon>
        <taxon>Bowmanella</taxon>
    </lineage>
</organism>
<dbReference type="RefSeq" id="WP_188691426.1">
    <property type="nucleotide sequence ID" value="NZ_BMLS01000001.1"/>
</dbReference>
<gene>
    <name evidence="1" type="ORF">GCM10010982_11320</name>
</gene>
<proteinExistence type="predicted"/>
<accession>A0A917YTL1</accession>
<keyword evidence="2" id="KW-1185">Reference proteome</keyword>
<dbReference type="Proteomes" id="UP000606935">
    <property type="component" value="Unassembled WGS sequence"/>
</dbReference>
<reference evidence="1" key="2">
    <citation type="submission" date="2020-09" db="EMBL/GenBank/DDBJ databases">
        <authorList>
            <person name="Sun Q."/>
            <person name="Zhou Y."/>
        </authorList>
    </citation>
    <scope>NUCLEOTIDE SEQUENCE</scope>
    <source>
        <strain evidence="1">CGMCC 1.7086</strain>
    </source>
</reference>
<sequence>MGQPSIVEVDYHVLVGKLKLAADSGCLVERTDKDKWKAYIEEHQIRETSLIAFGKVKFSRGAPIPVAITMSGAWAGCYVYSDKDEAALKYVPAS</sequence>
<evidence type="ECO:0000313" key="2">
    <source>
        <dbReference type="Proteomes" id="UP000606935"/>
    </source>
</evidence>
<dbReference type="AlphaFoldDB" id="A0A917YTL1"/>
<dbReference type="EMBL" id="BMLS01000001">
    <property type="protein sequence ID" value="GGO66643.1"/>
    <property type="molecule type" value="Genomic_DNA"/>
</dbReference>
<comment type="caution">
    <text evidence="1">The sequence shown here is derived from an EMBL/GenBank/DDBJ whole genome shotgun (WGS) entry which is preliminary data.</text>
</comment>
<evidence type="ECO:0000313" key="1">
    <source>
        <dbReference type="EMBL" id="GGO66643.1"/>
    </source>
</evidence>
<name>A0A917YTL1_9ALTE</name>